<evidence type="ECO:0000313" key="9">
    <source>
        <dbReference type="Proteomes" id="UP000749646"/>
    </source>
</evidence>
<dbReference type="PANTHER" id="PTHR44329:SF288">
    <property type="entry name" value="MITOGEN-ACTIVATED PROTEIN KINASE KINASE KINASE 20"/>
    <property type="match status" value="1"/>
</dbReference>
<accession>A0A9P6JKZ2</accession>
<dbReference type="Proteomes" id="UP000749646">
    <property type="component" value="Unassembled WGS sequence"/>
</dbReference>
<keyword evidence="9" id="KW-1185">Reference proteome</keyword>
<keyword evidence="3" id="KW-0418">Kinase</keyword>
<feature type="compositionally biased region" description="Polar residues" evidence="6">
    <location>
        <begin position="8"/>
        <end position="30"/>
    </location>
</feature>
<proteinExistence type="predicted"/>
<keyword evidence="4 5" id="KW-0067">ATP-binding</keyword>
<evidence type="ECO:0000259" key="7">
    <source>
        <dbReference type="PROSITE" id="PS50011"/>
    </source>
</evidence>
<gene>
    <name evidence="8" type="ORF">BGZ65_009766</name>
</gene>
<dbReference type="Gene3D" id="1.10.510.10">
    <property type="entry name" value="Transferase(Phosphotransferase) domain 1"/>
    <property type="match status" value="1"/>
</dbReference>
<feature type="region of interest" description="Disordered" evidence="6">
    <location>
        <begin position="1"/>
        <end position="30"/>
    </location>
</feature>
<protein>
    <recommendedName>
        <fullName evidence="7">Protein kinase domain-containing protein</fullName>
    </recommendedName>
</protein>
<feature type="non-terminal residue" evidence="8">
    <location>
        <position position="345"/>
    </location>
</feature>
<feature type="binding site" evidence="5">
    <location>
        <position position="101"/>
    </location>
    <ligand>
        <name>ATP</name>
        <dbReference type="ChEBI" id="CHEBI:30616"/>
    </ligand>
</feature>
<sequence>MPSLAFSDGNSTTSKDMQQQHSLSPHVASPTTQVAAVSSESGDGDYYLTSVLNMIVPTGVPPVALFDYDAQFTRRQRIGKGGNGFIKRAFWPLRQTDVVLKNLIETKLTPEKTAELFDKEVEVMSQCRQHDNIVQFYGVAIRSCDEHRGERFMVMQYYEHGDLVKLVETPQNLPVAPTLNDKMYLALDVAQGLDHLFKCGYHHGDLHPKNILIDLRRGHTPQQGRYFAKLTDFGLRRKRDNMNAFSSQQFGGVWQFMAPERMVKNKRPRYDVRCDIFALGVVYWFIMAGRYPFKDLSLFSLGAREERIHGTPDWYYNIYTQAWSEDPNARQQTLDEIVQAFRYNL</sequence>
<reference evidence="8" key="1">
    <citation type="journal article" date="2020" name="Fungal Divers.">
        <title>Resolving the Mortierellaceae phylogeny through synthesis of multi-gene phylogenetics and phylogenomics.</title>
        <authorList>
            <person name="Vandepol N."/>
            <person name="Liber J."/>
            <person name="Desiro A."/>
            <person name="Na H."/>
            <person name="Kennedy M."/>
            <person name="Barry K."/>
            <person name="Grigoriev I.V."/>
            <person name="Miller A.N."/>
            <person name="O'Donnell K."/>
            <person name="Stajich J.E."/>
            <person name="Bonito G."/>
        </authorList>
    </citation>
    <scope>NUCLEOTIDE SEQUENCE</scope>
    <source>
        <strain evidence="8">MES-2147</strain>
    </source>
</reference>
<comment type="caution">
    <text evidence="8">The sequence shown here is derived from an EMBL/GenBank/DDBJ whole genome shotgun (WGS) entry which is preliminary data.</text>
</comment>
<dbReference type="GO" id="GO:0005524">
    <property type="term" value="F:ATP binding"/>
    <property type="evidence" value="ECO:0007669"/>
    <property type="project" value="UniProtKB-UniRule"/>
</dbReference>
<keyword evidence="1" id="KW-0808">Transferase</keyword>
<organism evidence="8 9">
    <name type="scientific">Modicella reniformis</name>
    <dbReference type="NCBI Taxonomy" id="1440133"/>
    <lineage>
        <taxon>Eukaryota</taxon>
        <taxon>Fungi</taxon>
        <taxon>Fungi incertae sedis</taxon>
        <taxon>Mucoromycota</taxon>
        <taxon>Mortierellomycotina</taxon>
        <taxon>Mortierellomycetes</taxon>
        <taxon>Mortierellales</taxon>
        <taxon>Mortierellaceae</taxon>
        <taxon>Modicella</taxon>
    </lineage>
</organism>
<dbReference type="OrthoDB" id="2441994at2759"/>
<evidence type="ECO:0000313" key="8">
    <source>
        <dbReference type="EMBL" id="KAF9972536.1"/>
    </source>
</evidence>
<dbReference type="AlphaFoldDB" id="A0A9P6JKZ2"/>
<dbReference type="PROSITE" id="PS50011">
    <property type="entry name" value="PROTEIN_KINASE_DOM"/>
    <property type="match status" value="1"/>
</dbReference>
<dbReference type="SUPFAM" id="SSF56112">
    <property type="entry name" value="Protein kinase-like (PK-like)"/>
    <property type="match status" value="1"/>
</dbReference>
<dbReference type="EMBL" id="JAAAHW010004652">
    <property type="protein sequence ID" value="KAF9972536.1"/>
    <property type="molecule type" value="Genomic_DNA"/>
</dbReference>
<evidence type="ECO:0000256" key="1">
    <source>
        <dbReference type="ARBA" id="ARBA00022679"/>
    </source>
</evidence>
<dbReference type="GO" id="GO:0004674">
    <property type="term" value="F:protein serine/threonine kinase activity"/>
    <property type="evidence" value="ECO:0007669"/>
    <property type="project" value="TreeGrafter"/>
</dbReference>
<evidence type="ECO:0000256" key="5">
    <source>
        <dbReference type="PROSITE-ProRule" id="PRU10141"/>
    </source>
</evidence>
<dbReference type="InterPro" id="IPR051681">
    <property type="entry name" value="Ser/Thr_Kinases-Pseudokinases"/>
</dbReference>
<dbReference type="CDD" id="cd14014">
    <property type="entry name" value="STKc_PknB_like"/>
    <property type="match status" value="1"/>
</dbReference>
<dbReference type="PROSITE" id="PS00107">
    <property type="entry name" value="PROTEIN_KINASE_ATP"/>
    <property type="match status" value="1"/>
</dbReference>
<evidence type="ECO:0000256" key="4">
    <source>
        <dbReference type="ARBA" id="ARBA00022840"/>
    </source>
</evidence>
<dbReference type="PANTHER" id="PTHR44329">
    <property type="entry name" value="SERINE/THREONINE-PROTEIN KINASE TNNI3K-RELATED"/>
    <property type="match status" value="1"/>
</dbReference>
<evidence type="ECO:0000256" key="3">
    <source>
        <dbReference type="ARBA" id="ARBA00022777"/>
    </source>
</evidence>
<feature type="domain" description="Protein kinase" evidence="7">
    <location>
        <begin position="72"/>
        <end position="342"/>
    </location>
</feature>
<dbReference type="Pfam" id="PF07714">
    <property type="entry name" value="PK_Tyr_Ser-Thr"/>
    <property type="match status" value="1"/>
</dbReference>
<dbReference type="InterPro" id="IPR017441">
    <property type="entry name" value="Protein_kinase_ATP_BS"/>
</dbReference>
<dbReference type="InterPro" id="IPR011009">
    <property type="entry name" value="Kinase-like_dom_sf"/>
</dbReference>
<evidence type="ECO:0000256" key="2">
    <source>
        <dbReference type="ARBA" id="ARBA00022741"/>
    </source>
</evidence>
<keyword evidence="2 5" id="KW-0547">Nucleotide-binding</keyword>
<evidence type="ECO:0000256" key="6">
    <source>
        <dbReference type="SAM" id="MobiDB-lite"/>
    </source>
</evidence>
<name>A0A9P6JKZ2_9FUNG</name>
<dbReference type="InterPro" id="IPR001245">
    <property type="entry name" value="Ser-Thr/Tyr_kinase_cat_dom"/>
</dbReference>
<dbReference type="InterPro" id="IPR000719">
    <property type="entry name" value="Prot_kinase_dom"/>
</dbReference>